<feature type="domain" description="Anti-sigma K factor RskA C-terminal" evidence="12">
    <location>
        <begin position="93"/>
        <end position="227"/>
    </location>
</feature>
<comment type="caution">
    <text evidence="14">The sequence shown here is derived from an EMBL/GenBank/DDBJ whole genome shotgun (WGS) entry which is preliminary data.</text>
</comment>
<protein>
    <recommendedName>
        <fullName evidence="10">Regulator of SigK</fullName>
    </recommendedName>
    <alternativeName>
        <fullName evidence="9">Sigma-K anti-sigma factor RskA</fullName>
    </alternativeName>
</protein>
<evidence type="ECO:0000256" key="2">
    <source>
        <dbReference type="ARBA" id="ARBA00004236"/>
    </source>
</evidence>
<accession>A0A853B5M0</accession>
<keyword evidence="15" id="KW-1185">Reference proteome</keyword>
<evidence type="ECO:0000256" key="3">
    <source>
        <dbReference type="ARBA" id="ARBA00022475"/>
    </source>
</evidence>
<evidence type="ECO:0000256" key="5">
    <source>
        <dbReference type="ARBA" id="ARBA00022989"/>
    </source>
</evidence>
<evidence type="ECO:0000256" key="4">
    <source>
        <dbReference type="ARBA" id="ARBA00022692"/>
    </source>
</evidence>
<keyword evidence="7 11" id="KW-0472">Membrane</keyword>
<keyword evidence="4 11" id="KW-0812">Transmembrane</keyword>
<evidence type="ECO:0000259" key="12">
    <source>
        <dbReference type="Pfam" id="PF10099"/>
    </source>
</evidence>
<dbReference type="PANTHER" id="PTHR37461">
    <property type="entry name" value="ANTI-SIGMA-K FACTOR RSKA"/>
    <property type="match status" value="1"/>
</dbReference>
<evidence type="ECO:0000313" key="14">
    <source>
        <dbReference type="EMBL" id="NYI90102.1"/>
    </source>
</evidence>
<keyword evidence="3" id="KW-1003">Cell membrane</keyword>
<name>A0A853B5M0_9PSEU</name>
<dbReference type="EMBL" id="JACCFK010000001">
    <property type="protein sequence ID" value="NYI90102.1"/>
    <property type="molecule type" value="Genomic_DNA"/>
</dbReference>
<organism evidence="14 15">
    <name type="scientific">Amycolatopsis endophytica</name>
    <dbReference type="NCBI Taxonomy" id="860233"/>
    <lineage>
        <taxon>Bacteria</taxon>
        <taxon>Bacillati</taxon>
        <taxon>Actinomycetota</taxon>
        <taxon>Actinomycetes</taxon>
        <taxon>Pseudonocardiales</taxon>
        <taxon>Pseudonocardiaceae</taxon>
        <taxon>Amycolatopsis</taxon>
    </lineage>
</organism>
<evidence type="ECO:0000256" key="8">
    <source>
        <dbReference type="ARBA" id="ARBA00023163"/>
    </source>
</evidence>
<dbReference type="RefSeq" id="WP_179774159.1">
    <property type="nucleotide sequence ID" value="NZ_JACCFK010000001.1"/>
</dbReference>
<dbReference type="GO" id="GO:0016989">
    <property type="term" value="F:sigma factor antagonist activity"/>
    <property type="evidence" value="ECO:0007669"/>
    <property type="project" value="TreeGrafter"/>
</dbReference>
<feature type="domain" description="Putative zinc-finger" evidence="13">
    <location>
        <begin position="9"/>
        <end position="36"/>
    </location>
</feature>
<sequence>MAPHLHLLSGAYALDALGPDERARFEEHLGACPPCRAEVAEFRATAARLAAAVTEEPPSGMKGGVLRRIARVRQSALRLWPRSRRPARIAVLVTAAAAVVAVVLGVQSAGEQRARFDAAQQHLAEVNTVLGAPDAATRQDVDQADKARVVASRAQGRAVVLADLPPLDPTRTYQVWLLGPAGARSAGLLTADAPHQWHPLLTPLPADTNRVAITAEPAPGSVQPTTPAVAMVFLD</sequence>
<evidence type="ECO:0000256" key="6">
    <source>
        <dbReference type="ARBA" id="ARBA00023015"/>
    </source>
</evidence>
<dbReference type="Proteomes" id="UP000549616">
    <property type="component" value="Unassembled WGS sequence"/>
</dbReference>
<evidence type="ECO:0000256" key="9">
    <source>
        <dbReference type="ARBA" id="ARBA00029829"/>
    </source>
</evidence>
<gene>
    <name evidence="14" type="ORF">HNR02_003425</name>
</gene>
<dbReference type="InterPro" id="IPR027383">
    <property type="entry name" value="Znf_put"/>
</dbReference>
<reference evidence="14 15" key="1">
    <citation type="submission" date="2020-07" db="EMBL/GenBank/DDBJ databases">
        <title>Sequencing the genomes of 1000 actinobacteria strains.</title>
        <authorList>
            <person name="Klenk H.-P."/>
        </authorList>
    </citation>
    <scope>NUCLEOTIDE SEQUENCE [LARGE SCALE GENOMIC DNA]</scope>
    <source>
        <strain evidence="14 15">DSM 104006</strain>
    </source>
</reference>
<evidence type="ECO:0000256" key="7">
    <source>
        <dbReference type="ARBA" id="ARBA00023136"/>
    </source>
</evidence>
<dbReference type="Gene3D" id="1.10.10.1320">
    <property type="entry name" value="Anti-sigma factor, zinc-finger domain"/>
    <property type="match status" value="1"/>
</dbReference>
<keyword evidence="5 11" id="KW-1133">Transmembrane helix</keyword>
<keyword evidence="6" id="KW-0805">Transcription regulation</keyword>
<comment type="subcellular location">
    <subcellularLocation>
        <location evidence="2">Cell membrane</location>
    </subcellularLocation>
    <subcellularLocation>
        <location evidence="1">Membrane</location>
        <topology evidence="1">Single-pass membrane protein</topology>
    </subcellularLocation>
</comment>
<dbReference type="GO" id="GO:0005886">
    <property type="term" value="C:plasma membrane"/>
    <property type="evidence" value="ECO:0007669"/>
    <property type="project" value="UniProtKB-SubCell"/>
</dbReference>
<evidence type="ECO:0000313" key="15">
    <source>
        <dbReference type="Proteomes" id="UP000549616"/>
    </source>
</evidence>
<evidence type="ECO:0000256" key="10">
    <source>
        <dbReference type="ARBA" id="ARBA00030803"/>
    </source>
</evidence>
<keyword evidence="8" id="KW-0804">Transcription</keyword>
<dbReference type="GO" id="GO:0006417">
    <property type="term" value="P:regulation of translation"/>
    <property type="evidence" value="ECO:0007669"/>
    <property type="project" value="TreeGrafter"/>
</dbReference>
<evidence type="ECO:0000259" key="13">
    <source>
        <dbReference type="Pfam" id="PF13490"/>
    </source>
</evidence>
<dbReference type="InterPro" id="IPR051474">
    <property type="entry name" value="Anti-sigma-K/W_factor"/>
</dbReference>
<evidence type="ECO:0000256" key="1">
    <source>
        <dbReference type="ARBA" id="ARBA00004167"/>
    </source>
</evidence>
<proteinExistence type="predicted"/>
<dbReference type="Pfam" id="PF13490">
    <property type="entry name" value="zf-HC2"/>
    <property type="match status" value="1"/>
</dbReference>
<dbReference type="InterPro" id="IPR041916">
    <property type="entry name" value="Anti_sigma_zinc_sf"/>
</dbReference>
<dbReference type="Pfam" id="PF10099">
    <property type="entry name" value="RskA_C"/>
    <property type="match status" value="1"/>
</dbReference>
<dbReference type="PANTHER" id="PTHR37461:SF1">
    <property type="entry name" value="ANTI-SIGMA-K FACTOR RSKA"/>
    <property type="match status" value="1"/>
</dbReference>
<dbReference type="AlphaFoldDB" id="A0A853B5M0"/>
<dbReference type="InterPro" id="IPR018764">
    <property type="entry name" value="RskA_C"/>
</dbReference>
<feature type="transmembrane region" description="Helical" evidence="11">
    <location>
        <begin position="87"/>
        <end position="106"/>
    </location>
</feature>
<evidence type="ECO:0000256" key="11">
    <source>
        <dbReference type="SAM" id="Phobius"/>
    </source>
</evidence>